<dbReference type="EMBL" id="NCKW01015484">
    <property type="protein sequence ID" value="POM62888.1"/>
    <property type="molecule type" value="Genomic_DNA"/>
</dbReference>
<evidence type="ECO:0000256" key="3">
    <source>
        <dbReference type="ARBA" id="ARBA00022989"/>
    </source>
</evidence>
<evidence type="ECO:0000256" key="1">
    <source>
        <dbReference type="ARBA" id="ARBA00004141"/>
    </source>
</evidence>
<keyword evidence="4" id="KW-0472">Membrane</keyword>
<evidence type="ECO:0000313" key="6">
    <source>
        <dbReference type="Proteomes" id="UP000237271"/>
    </source>
</evidence>
<dbReference type="Pfam" id="PF00146">
    <property type="entry name" value="NADHdh"/>
    <property type="match status" value="1"/>
</dbReference>
<dbReference type="Proteomes" id="UP000237271">
    <property type="component" value="Unassembled WGS sequence"/>
</dbReference>
<name>A0A2P4XBH9_9STRA</name>
<reference evidence="5 6" key="1">
    <citation type="journal article" date="2017" name="Genome Biol. Evol.">
        <title>Phytophthora megakarya and P. palmivora, closely related causal agents of cacao black pod rot, underwent increases in genome sizes and gene numbers by different mechanisms.</title>
        <authorList>
            <person name="Ali S.S."/>
            <person name="Shao J."/>
            <person name="Lary D.J."/>
            <person name="Kronmiller B."/>
            <person name="Shen D."/>
            <person name="Strem M.D."/>
            <person name="Amoako-Attah I."/>
            <person name="Akrofi A.Y."/>
            <person name="Begoude B.A."/>
            <person name="Ten Hoopen G.M."/>
            <person name="Coulibaly K."/>
            <person name="Kebe B.I."/>
            <person name="Melnick R.L."/>
            <person name="Guiltinan M.J."/>
            <person name="Tyler B.M."/>
            <person name="Meinhardt L.W."/>
            <person name="Bailey B.A."/>
        </authorList>
    </citation>
    <scope>NUCLEOTIDE SEQUENCE [LARGE SCALE GENOMIC DNA]</scope>
    <source>
        <strain evidence="6">sbr112.9</strain>
    </source>
</reference>
<organism evidence="5 6">
    <name type="scientific">Phytophthora palmivora</name>
    <dbReference type="NCBI Taxonomy" id="4796"/>
    <lineage>
        <taxon>Eukaryota</taxon>
        <taxon>Sar</taxon>
        <taxon>Stramenopiles</taxon>
        <taxon>Oomycota</taxon>
        <taxon>Peronosporomycetes</taxon>
        <taxon>Peronosporales</taxon>
        <taxon>Peronosporaceae</taxon>
        <taxon>Phytophthora</taxon>
    </lineage>
</organism>
<dbReference type="InterPro" id="IPR001694">
    <property type="entry name" value="NADH_UbQ_OxRdtase_su1/FPO"/>
</dbReference>
<proteinExistence type="predicted"/>
<keyword evidence="3" id="KW-1133">Transmembrane helix</keyword>
<evidence type="ECO:0000313" key="5">
    <source>
        <dbReference type="EMBL" id="POM62888.1"/>
    </source>
</evidence>
<evidence type="ECO:0000256" key="2">
    <source>
        <dbReference type="ARBA" id="ARBA00022692"/>
    </source>
</evidence>
<comment type="caution">
    <text evidence="5">The sequence shown here is derived from an EMBL/GenBank/DDBJ whole genome shotgun (WGS) entry which is preliminary data.</text>
</comment>
<gene>
    <name evidence="5" type="ORF">PHPALM_27891</name>
</gene>
<dbReference type="AlphaFoldDB" id="A0A2P4XBH9"/>
<protein>
    <submittedName>
        <fullName evidence="5">Uncharacterized protein</fullName>
    </submittedName>
</protein>
<sequence>MWSPRQEAAYQHDKHPLTSISASTTSSLYRREIREPKCSSVYLAGGRPRIDFDFQHPMWHELTMAVLTPAPAYLLTRLLRLCYPFDLLEAEAELVSGYNVEYSAMGFASLTLGWGAGNGKGGRSRDGRYLATYICAHSVAGSAYIQYERAQNEWYVWASRWIQHISEFVLHGFRFGYGSGGPIRSETIMTVLHGIRHFFAAAGYVFLITPAHSDATQKAPRASKSPVSKELLENCFRGLSLNGPFEQALWEVLCLSLFFLLRRS</sequence>
<keyword evidence="6" id="KW-1185">Reference proteome</keyword>
<accession>A0A2P4XBH9</accession>
<dbReference type="OrthoDB" id="167512at2759"/>
<dbReference type="GO" id="GO:0016020">
    <property type="term" value="C:membrane"/>
    <property type="evidence" value="ECO:0007669"/>
    <property type="project" value="UniProtKB-SubCell"/>
</dbReference>
<comment type="subcellular location">
    <subcellularLocation>
        <location evidence="1">Membrane</location>
        <topology evidence="1">Multi-pass membrane protein</topology>
    </subcellularLocation>
</comment>
<keyword evidence="2" id="KW-0812">Transmembrane</keyword>
<evidence type="ECO:0000256" key="4">
    <source>
        <dbReference type="ARBA" id="ARBA00023136"/>
    </source>
</evidence>